<reference evidence="1" key="1">
    <citation type="submission" date="2020-11" db="EMBL/GenBank/DDBJ databases">
        <title>Chlorella ohadii genome sequencing and assembly.</title>
        <authorList>
            <person name="Murik O."/>
            <person name="Treves H."/>
            <person name="Kedem I."/>
            <person name="Shotland Y."/>
            <person name="Kaplan A."/>
        </authorList>
    </citation>
    <scope>NUCLEOTIDE SEQUENCE</scope>
    <source>
        <strain evidence="1">1</strain>
    </source>
</reference>
<dbReference type="Proteomes" id="UP001205105">
    <property type="component" value="Unassembled WGS sequence"/>
</dbReference>
<protein>
    <submittedName>
        <fullName evidence="1">Uncharacterized protein</fullName>
    </submittedName>
</protein>
<sequence>MEVALDKLRGARDKLPPEQHSSDMINLLEALEGLETAEAELRAAKEEGLPATDPRVFKTLVGLLRSYALCGSTARSLFGSAKLAALLKNDFLEGIPALRPDSAIKLLLAAVEVGRGSESTGPLTEQAMRVFQMPFLALWMDTQDPMPDNAAAMDVQRQLQSQRWVPAWPAPGSGGGGVQQQWPLTPPARALAAELAAHTPGVTLDDVRQWALLLRTLLCYNGAAPPAPAVQQAVLRDCQQLMSGGSHAVGKISPLCAALRAHDVPIGSDSWAGSDLARVERAAAFVAASIERALDARC</sequence>
<dbReference type="EMBL" id="JADXDR010000024">
    <property type="protein sequence ID" value="KAI7844788.1"/>
    <property type="molecule type" value="Genomic_DNA"/>
</dbReference>
<evidence type="ECO:0000313" key="1">
    <source>
        <dbReference type="EMBL" id="KAI7844788.1"/>
    </source>
</evidence>
<comment type="caution">
    <text evidence="1">The sequence shown here is derived from an EMBL/GenBank/DDBJ whole genome shotgun (WGS) entry which is preliminary data.</text>
</comment>
<organism evidence="1 2">
    <name type="scientific">Chlorella ohadii</name>
    <dbReference type="NCBI Taxonomy" id="2649997"/>
    <lineage>
        <taxon>Eukaryota</taxon>
        <taxon>Viridiplantae</taxon>
        <taxon>Chlorophyta</taxon>
        <taxon>core chlorophytes</taxon>
        <taxon>Trebouxiophyceae</taxon>
        <taxon>Chlorellales</taxon>
        <taxon>Chlorellaceae</taxon>
        <taxon>Chlorella clade</taxon>
        <taxon>Chlorella</taxon>
    </lineage>
</organism>
<name>A0AAD5H865_9CHLO</name>
<accession>A0AAD5H865</accession>
<evidence type="ECO:0000313" key="2">
    <source>
        <dbReference type="Proteomes" id="UP001205105"/>
    </source>
</evidence>
<proteinExistence type="predicted"/>
<keyword evidence="2" id="KW-1185">Reference proteome</keyword>
<dbReference type="AlphaFoldDB" id="A0AAD5H865"/>
<gene>
    <name evidence="1" type="ORF">COHA_001668</name>
</gene>